<reference evidence="2" key="1">
    <citation type="submission" date="2020-05" db="EMBL/GenBank/DDBJ databases">
        <title>Mycena genomes resolve the evolution of fungal bioluminescence.</title>
        <authorList>
            <person name="Tsai I.J."/>
        </authorList>
    </citation>
    <scope>NUCLEOTIDE SEQUENCE</scope>
    <source>
        <strain evidence="2">CCC161011</strain>
    </source>
</reference>
<dbReference type="InterPro" id="IPR032675">
    <property type="entry name" value="LRR_dom_sf"/>
</dbReference>
<dbReference type="EMBL" id="JACAZI010000012">
    <property type="protein sequence ID" value="KAF7347070.1"/>
    <property type="molecule type" value="Genomic_DNA"/>
</dbReference>
<dbReference type="SUPFAM" id="SSF52047">
    <property type="entry name" value="RNI-like"/>
    <property type="match status" value="1"/>
</dbReference>
<name>A0A8H6XS54_9AGAR</name>
<sequence>MRSRSPLAFVAWYCLSLSSLPLLPVSQLTHLSLHDDAPRILPILRLATSLVALKIQGPLRQSFQLGHSERIHLPLLRELHTDGAYVGYITAPQLSSFYAISSGTATQLLPLIQRSSCSLTSLHFIPDLPAADSHSILAKTSNLTHLDVNVVYLQVWQELRDLVEVNSLVSRLRITTCTSVPVLLPNLRTLRLNIAGSKTLDQTAVVDMVESRWHIPDGTPCARLKSLTLAYCKSWGEESLSQLAVFEQEGLEVNIMGQGCLGRKCPGFEW</sequence>
<evidence type="ECO:0000256" key="1">
    <source>
        <dbReference type="SAM" id="SignalP"/>
    </source>
</evidence>
<dbReference type="AlphaFoldDB" id="A0A8H6XS54"/>
<evidence type="ECO:0008006" key="4">
    <source>
        <dbReference type="Google" id="ProtNLM"/>
    </source>
</evidence>
<keyword evidence="1" id="KW-0732">Signal</keyword>
<dbReference type="Proteomes" id="UP000620124">
    <property type="component" value="Unassembled WGS sequence"/>
</dbReference>
<dbReference type="OrthoDB" id="2843116at2759"/>
<feature type="signal peptide" evidence="1">
    <location>
        <begin position="1"/>
        <end position="19"/>
    </location>
</feature>
<evidence type="ECO:0000313" key="3">
    <source>
        <dbReference type="Proteomes" id="UP000620124"/>
    </source>
</evidence>
<comment type="caution">
    <text evidence="2">The sequence shown here is derived from an EMBL/GenBank/DDBJ whole genome shotgun (WGS) entry which is preliminary data.</text>
</comment>
<protein>
    <recommendedName>
        <fullName evidence="4">F-box domain-containing protein</fullName>
    </recommendedName>
</protein>
<evidence type="ECO:0000313" key="2">
    <source>
        <dbReference type="EMBL" id="KAF7347070.1"/>
    </source>
</evidence>
<organism evidence="2 3">
    <name type="scientific">Mycena venus</name>
    <dbReference type="NCBI Taxonomy" id="2733690"/>
    <lineage>
        <taxon>Eukaryota</taxon>
        <taxon>Fungi</taxon>
        <taxon>Dikarya</taxon>
        <taxon>Basidiomycota</taxon>
        <taxon>Agaricomycotina</taxon>
        <taxon>Agaricomycetes</taxon>
        <taxon>Agaricomycetidae</taxon>
        <taxon>Agaricales</taxon>
        <taxon>Marasmiineae</taxon>
        <taxon>Mycenaceae</taxon>
        <taxon>Mycena</taxon>
    </lineage>
</organism>
<dbReference type="Gene3D" id="3.80.10.10">
    <property type="entry name" value="Ribonuclease Inhibitor"/>
    <property type="match status" value="1"/>
</dbReference>
<feature type="chain" id="PRO_5035003077" description="F-box domain-containing protein" evidence="1">
    <location>
        <begin position="20"/>
        <end position="270"/>
    </location>
</feature>
<accession>A0A8H6XS54</accession>
<gene>
    <name evidence="2" type="ORF">MVEN_01460800</name>
</gene>
<keyword evidence="3" id="KW-1185">Reference proteome</keyword>
<proteinExistence type="predicted"/>